<evidence type="ECO:0000313" key="2">
    <source>
        <dbReference type="Proteomes" id="UP000050471"/>
    </source>
</evidence>
<dbReference type="Proteomes" id="UP000050471">
    <property type="component" value="Unassembled WGS sequence"/>
</dbReference>
<dbReference type="EMBL" id="LKBA01000001">
    <property type="protein sequence ID" value="KPN64785.1"/>
    <property type="molecule type" value="Genomic_DNA"/>
</dbReference>
<evidence type="ECO:0000313" key="1">
    <source>
        <dbReference type="EMBL" id="KPN64785.1"/>
    </source>
</evidence>
<gene>
    <name evidence="1" type="ORF">AKJ29_05990</name>
</gene>
<organism evidence="1 2">
    <name type="scientific">Aliiroseovarius crassostreae</name>
    <dbReference type="NCBI Taxonomy" id="154981"/>
    <lineage>
        <taxon>Bacteria</taxon>
        <taxon>Pseudomonadati</taxon>
        <taxon>Pseudomonadota</taxon>
        <taxon>Alphaproteobacteria</taxon>
        <taxon>Rhodobacterales</taxon>
        <taxon>Paracoccaceae</taxon>
        <taxon>Aliiroseovarius</taxon>
    </lineage>
</organism>
<keyword evidence="2" id="KW-1185">Reference proteome</keyword>
<accession>A0A0P7KQN5</accession>
<name>A0A0P7KQN5_9RHOB</name>
<comment type="caution">
    <text evidence="1">The sequence shown here is derived from an EMBL/GenBank/DDBJ whole genome shotgun (WGS) entry which is preliminary data.</text>
</comment>
<reference evidence="1 2" key="1">
    <citation type="submission" date="2015-09" db="EMBL/GenBank/DDBJ databases">
        <title>Draft genome sequence of Aliiroseovarius crassostreae CV919-312TSm, the causative agent of Roseovarius Oyster Disease (formerly Juvenile Oyster Disease).</title>
        <authorList>
            <person name="Kessner L."/>
            <person name="Spinard E."/>
            <person name="Nelson D."/>
        </authorList>
    </citation>
    <scope>NUCLEOTIDE SEQUENCE [LARGE SCALE GENOMIC DNA]</scope>
    <source>
        <strain evidence="1 2">CV919-312</strain>
    </source>
</reference>
<proteinExistence type="predicted"/>
<dbReference type="AlphaFoldDB" id="A0A0P7KQN5"/>
<protein>
    <submittedName>
        <fullName evidence="1">Uncharacterized protein</fullName>
    </submittedName>
</protein>
<sequence>MILEVMLSLANQRYTSEVYARRFLNIGPDSSIVGWAENMVIAGFHSPHLDILLGELEPFNKFEMDALLDRIQRELKLPSIRSKSEALEIIATAYGRRFIAGKADSASTLFYLSELCIAERYANEIYDFYLLHFAAVDLAIDEIQYYWPDANRTNIEEIIRHEFISWLQNHPLTEWKKFEWDNA</sequence>
<dbReference type="STRING" id="154981.AKJ29_05990"/>